<dbReference type="AlphaFoldDB" id="A0ABD3Q0A9"/>
<protein>
    <submittedName>
        <fullName evidence="1">Uncharacterized protein</fullName>
    </submittedName>
</protein>
<name>A0ABD3Q0A9_9STRA</name>
<evidence type="ECO:0000313" key="2">
    <source>
        <dbReference type="Proteomes" id="UP001530400"/>
    </source>
</evidence>
<proteinExistence type="predicted"/>
<comment type="caution">
    <text evidence="1">The sequence shown here is derived from an EMBL/GenBank/DDBJ whole genome shotgun (WGS) entry which is preliminary data.</text>
</comment>
<keyword evidence="2" id="KW-1185">Reference proteome</keyword>
<organism evidence="1 2">
    <name type="scientific">Cyclotella atomus</name>
    <dbReference type="NCBI Taxonomy" id="382360"/>
    <lineage>
        <taxon>Eukaryota</taxon>
        <taxon>Sar</taxon>
        <taxon>Stramenopiles</taxon>
        <taxon>Ochrophyta</taxon>
        <taxon>Bacillariophyta</taxon>
        <taxon>Coscinodiscophyceae</taxon>
        <taxon>Thalassiosirophycidae</taxon>
        <taxon>Stephanodiscales</taxon>
        <taxon>Stephanodiscaceae</taxon>
        <taxon>Cyclotella</taxon>
    </lineage>
</organism>
<dbReference type="EMBL" id="JALLPJ020000394">
    <property type="protein sequence ID" value="KAL3793391.1"/>
    <property type="molecule type" value="Genomic_DNA"/>
</dbReference>
<evidence type="ECO:0000313" key="1">
    <source>
        <dbReference type="EMBL" id="KAL3793391.1"/>
    </source>
</evidence>
<dbReference type="Proteomes" id="UP001530400">
    <property type="component" value="Unassembled WGS sequence"/>
</dbReference>
<accession>A0ABD3Q0A9</accession>
<sequence length="139" mass="14746">MNPHRLKAIILSAAAGQSIAFTPTSNAFTPSTRLMAESPSKRRSFLNNIGIIAAGTLMPTMSNALDFDAFEKGLVESDTKNCNPKTDPKCIPKLTPDEALCQYGKSGQARGEACQRVKNAGGKLPEVTKVKSLGGAYAM</sequence>
<reference evidence="1 2" key="1">
    <citation type="submission" date="2024-10" db="EMBL/GenBank/DDBJ databases">
        <title>Updated reference genomes for cyclostephanoid diatoms.</title>
        <authorList>
            <person name="Roberts W.R."/>
            <person name="Alverson A.J."/>
        </authorList>
    </citation>
    <scope>NUCLEOTIDE SEQUENCE [LARGE SCALE GENOMIC DNA]</scope>
    <source>
        <strain evidence="1 2">AJA010-31</strain>
    </source>
</reference>
<gene>
    <name evidence="1" type="ORF">ACHAWO_003083</name>
</gene>